<accession>A0A172Y748</accession>
<gene>
    <name evidence="3" type="ORF">DA69_09930</name>
</gene>
<dbReference type="Pfam" id="PF08327">
    <property type="entry name" value="AHSA1"/>
    <property type="match status" value="1"/>
</dbReference>
<evidence type="ECO:0000259" key="2">
    <source>
        <dbReference type="Pfam" id="PF08327"/>
    </source>
</evidence>
<reference evidence="3 4" key="1">
    <citation type="journal article" date="2014" name="Genome Announc.">
        <title>Genome Sequence of a Promising Hydrogen-Producing Facultative Anaerobic Bacterium, Brevundimonas naejangsanensis Strain B1.</title>
        <authorList>
            <person name="Su H."/>
            <person name="Zhang T."/>
            <person name="Bao M."/>
            <person name="Jiang Y."/>
            <person name="Wang Y."/>
            <person name="Tan T."/>
        </authorList>
    </citation>
    <scope>NUCLEOTIDE SEQUENCE [LARGE SCALE GENOMIC DNA]</scope>
    <source>
        <strain evidence="3 4">B1</strain>
    </source>
</reference>
<dbReference type="CDD" id="cd08896">
    <property type="entry name" value="SRPBCC_CalC_Aha1-like_3"/>
    <property type="match status" value="1"/>
</dbReference>
<dbReference type="EMBL" id="CP015614">
    <property type="protein sequence ID" value="ANF55040.1"/>
    <property type="molecule type" value="Genomic_DNA"/>
</dbReference>
<dbReference type="Proteomes" id="UP000077603">
    <property type="component" value="Chromosome"/>
</dbReference>
<dbReference type="OrthoDB" id="9805228at2"/>
<protein>
    <submittedName>
        <fullName evidence="3">ATPase</fullName>
    </submittedName>
</protein>
<evidence type="ECO:0000313" key="4">
    <source>
        <dbReference type="Proteomes" id="UP000077603"/>
    </source>
</evidence>
<keyword evidence="4" id="KW-1185">Reference proteome</keyword>
<dbReference type="RefSeq" id="WP_025978568.1">
    <property type="nucleotide sequence ID" value="NZ_CP015614.1"/>
</dbReference>
<dbReference type="STRING" id="588932.DA69_09930"/>
<dbReference type="InterPro" id="IPR013538">
    <property type="entry name" value="ASHA1/2-like_C"/>
</dbReference>
<proteinExistence type="inferred from homology"/>
<dbReference type="Gene3D" id="3.30.530.20">
    <property type="match status" value="1"/>
</dbReference>
<name>A0A172Y748_9CAUL</name>
<sequence length="158" mass="17985">MSGLYELAVSRFIKAPPERVWRAWTRHGTEWFTPRPWRTVSVDHDLRPGGRADVVMESPEGERHEYRGVVLQVETGRRLVTTSAFTEGWIPQPGDMNFVRIDTFEPEGDGTRYTARARHWSEQAMLTHRDMGFETGWGAAADQLAQVAENLTPQESAS</sequence>
<dbReference type="KEGG" id="bne:DA69_09930"/>
<organism evidence="3 4">
    <name type="scientific">Brevundimonas naejangsanensis</name>
    <dbReference type="NCBI Taxonomy" id="588932"/>
    <lineage>
        <taxon>Bacteria</taxon>
        <taxon>Pseudomonadati</taxon>
        <taxon>Pseudomonadota</taxon>
        <taxon>Alphaproteobacteria</taxon>
        <taxon>Caulobacterales</taxon>
        <taxon>Caulobacteraceae</taxon>
        <taxon>Brevundimonas</taxon>
    </lineage>
</organism>
<evidence type="ECO:0000313" key="3">
    <source>
        <dbReference type="EMBL" id="ANF55040.1"/>
    </source>
</evidence>
<dbReference type="eggNOG" id="COG3832">
    <property type="taxonomic scope" value="Bacteria"/>
</dbReference>
<feature type="domain" description="Activator of Hsp90 ATPase homologue 1/2-like C-terminal" evidence="2">
    <location>
        <begin position="14"/>
        <end position="148"/>
    </location>
</feature>
<dbReference type="InterPro" id="IPR023393">
    <property type="entry name" value="START-like_dom_sf"/>
</dbReference>
<dbReference type="SUPFAM" id="SSF55961">
    <property type="entry name" value="Bet v1-like"/>
    <property type="match status" value="1"/>
</dbReference>
<dbReference type="AlphaFoldDB" id="A0A172Y748"/>
<evidence type="ECO:0000256" key="1">
    <source>
        <dbReference type="ARBA" id="ARBA00006817"/>
    </source>
</evidence>
<comment type="similarity">
    <text evidence="1">Belongs to the AHA1 family.</text>
</comment>